<dbReference type="Proteomes" id="UP000027439">
    <property type="component" value="Unassembled WGS sequence"/>
</dbReference>
<keyword evidence="1" id="KW-0732">Signal</keyword>
<dbReference type="AlphaFoldDB" id="A0A069P5A1"/>
<accession>A0A069P5A1</accession>
<reference evidence="2" key="1">
    <citation type="journal article" date="2014" name="Int. J. Syst. Evol. Microbiol.">
        <title>Complete genome of a new Firmicutes species belonging to the dominant human colonic microbiota ('Ruminococcus bicirculans') reveals two chromosomes and a selective capacity to utilize plant glucans.</title>
        <authorList>
            <consortium name="NISC Comparative Sequencing Program"/>
            <person name="Wegmann U."/>
            <person name="Louis P."/>
            <person name="Goesmann A."/>
            <person name="Henrissat B."/>
            <person name="Duncan S.H."/>
            <person name="Flint H.J."/>
        </authorList>
    </citation>
    <scope>NUCLEOTIDE SEQUENCE</scope>
    <source>
        <strain evidence="2">CGMCC 1.11013</strain>
    </source>
</reference>
<protein>
    <recommendedName>
        <fullName evidence="6">Lipoprotein</fullName>
    </recommendedName>
</protein>
<reference evidence="2" key="4">
    <citation type="submission" date="2024-05" db="EMBL/GenBank/DDBJ databases">
        <authorList>
            <person name="Sun Q."/>
            <person name="Zhou Y."/>
        </authorList>
    </citation>
    <scope>NUCLEOTIDE SEQUENCE</scope>
    <source>
        <strain evidence="2">CGMCC 1.11013</strain>
    </source>
</reference>
<evidence type="ECO:0000313" key="4">
    <source>
        <dbReference type="Proteomes" id="UP000027439"/>
    </source>
</evidence>
<reference evidence="3 4" key="2">
    <citation type="submission" date="2014-03" db="EMBL/GenBank/DDBJ databases">
        <title>Draft Genome Sequences of Four Burkholderia Strains.</title>
        <authorList>
            <person name="Liu X.Y."/>
            <person name="Li C.X."/>
            <person name="Xu J.H."/>
        </authorList>
    </citation>
    <scope>NUCLEOTIDE SEQUENCE [LARGE SCALE GENOMIC DNA]</scope>
    <source>
        <strain evidence="3 4">R27</strain>
    </source>
</reference>
<feature type="signal peptide" evidence="1">
    <location>
        <begin position="1"/>
        <end position="17"/>
    </location>
</feature>
<feature type="chain" id="PRO_5001667239" description="Lipoprotein" evidence="1">
    <location>
        <begin position="18"/>
        <end position="209"/>
    </location>
</feature>
<evidence type="ECO:0000313" key="5">
    <source>
        <dbReference type="Proteomes" id="UP000597138"/>
    </source>
</evidence>
<name>A0A069P5A1_9BURK</name>
<evidence type="ECO:0000313" key="3">
    <source>
        <dbReference type="EMBL" id="KDR35743.1"/>
    </source>
</evidence>
<comment type="caution">
    <text evidence="3">The sequence shown here is derived from an EMBL/GenBank/DDBJ whole genome shotgun (WGS) entry which is preliminary data.</text>
</comment>
<sequence length="209" mass="23251">MKKISVAAVLLSTLALAGCDDKPSDKLSSEVIRKIADNDSTEGLEVTNFERANGQVDQNSANLYKVTYSYNLRLTQPYAETVLANAKLYQRDKATNAKRETGAFFDATALENSVNSMQQSMLVNQWIANQDDGFKARRDALLDPCAPCIAWWNSEEAPAEAKDRRMSFIAAWIAMEQYGFKDSAKVGDAVPRQAWAFFSKTEKGWQSAN</sequence>
<dbReference type="Proteomes" id="UP000597138">
    <property type="component" value="Unassembled WGS sequence"/>
</dbReference>
<keyword evidence="5" id="KW-1185">Reference proteome</keyword>
<dbReference type="eggNOG" id="ENOG50342WS">
    <property type="taxonomic scope" value="Bacteria"/>
</dbReference>
<gene>
    <name evidence="3" type="ORF">BG57_28220</name>
    <name evidence="2" type="ORF">GCM10010985_42520</name>
</gene>
<dbReference type="EMBL" id="BMEG01000007">
    <property type="protein sequence ID" value="GGD83485.1"/>
    <property type="molecule type" value="Genomic_DNA"/>
</dbReference>
<proteinExistence type="predicted"/>
<reference evidence="5" key="3">
    <citation type="journal article" date="2019" name="Int. J. Syst. Evol. Microbiol.">
        <title>The Global Catalogue of Microorganisms (GCM) 10K type strain sequencing project: providing services to taxonomists for standard genome sequencing and annotation.</title>
        <authorList>
            <consortium name="The Broad Institute Genomics Platform"/>
            <consortium name="The Broad Institute Genome Sequencing Center for Infectious Disease"/>
            <person name="Wu L."/>
            <person name="Ma J."/>
        </authorList>
    </citation>
    <scope>NUCLEOTIDE SEQUENCE [LARGE SCALE GENOMIC DNA]</scope>
    <source>
        <strain evidence="5">CGMCC 1.11013</strain>
    </source>
</reference>
<organism evidence="3 4">
    <name type="scientific">Caballeronia grimmiae</name>
    <dbReference type="NCBI Taxonomy" id="1071679"/>
    <lineage>
        <taxon>Bacteria</taxon>
        <taxon>Pseudomonadati</taxon>
        <taxon>Pseudomonadota</taxon>
        <taxon>Betaproteobacteria</taxon>
        <taxon>Burkholderiales</taxon>
        <taxon>Burkholderiaceae</taxon>
        <taxon>Caballeronia</taxon>
    </lineage>
</organism>
<evidence type="ECO:0008006" key="6">
    <source>
        <dbReference type="Google" id="ProtNLM"/>
    </source>
</evidence>
<dbReference type="RefSeq" id="WP_035962688.1">
    <property type="nucleotide sequence ID" value="NZ_BMEG01000007.1"/>
</dbReference>
<evidence type="ECO:0000256" key="1">
    <source>
        <dbReference type="SAM" id="SignalP"/>
    </source>
</evidence>
<dbReference type="EMBL" id="JFHE01000006">
    <property type="protein sequence ID" value="KDR35743.1"/>
    <property type="molecule type" value="Genomic_DNA"/>
</dbReference>
<evidence type="ECO:0000313" key="2">
    <source>
        <dbReference type="EMBL" id="GGD83485.1"/>
    </source>
</evidence>
<dbReference type="PROSITE" id="PS51257">
    <property type="entry name" value="PROKAR_LIPOPROTEIN"/>
    <property type="match status" value="1"/>
</dbReference>